<feature type="compositionally biased region" description="Basic and acidic residues" evidence="1">
    <location>
        <begin position="65"/>
        <end position="74"/>
    </location>
</feature>
<reference evidence="3 4" key="1">
    <citation type="submission" date="2022-06" db="EMBL/GenBank/DDBJ databases">
        <title>Fructobacillus taiwanensis sp. nov., isolated from the honeybee.</title>
        <authorList>
            <person name="Chen Y.-S."/>
            <person name="Wang L.-T."/>
            <person name="Lee Y.-S."/>
            <person name="Chang Y.-C."/>
            <person name="Wu H.-C."/>
            <person name="Liao C.-Y."/>
            <person name="Chen W.-H."/>
            <person name="Deng J.-N."/>
            <person name="Wang Y.-H."/>
        </authorList>
    </citation>
    <scope>NUCLEOTIDE SEQUENCE [LARGE SCALE GENOMIC DNA]</scope>
    <source>
        <strain evidence="3 4">W13</strain>
    </source>
</reference>
<evidence type="ECO:0000313" key="3">
    <source>
        <dbReference type="EMBL" id="MCO0831895.1"/>
    </source>
</evidence>
<feature type="region of interest" description="Disordered" evidence="1">
    <location>
        <begin position="31"/>
        <end position="91"/>
    </location>
</feature>
<gene>
    <name evidence="3" type="ORF">NFX39_02140</name>
</gene>
<name>A0ABT0ZPH0_9LACO</name>
<organism evidence="3 4">
    <name type="scientific">Fructobacillus apis</name>
    <dbReference type="NCBI Taxonomy" id="2935017"/>
    <lineage>
        <taxon>Bacteria</taxon>
        <taxon>Bacillati</taxon>
        <taxon>Bacillota</taxon>
        <taxon>Bacilli</taxon>
        <taxon>Lactobacillales</taxon>
        <taxon>Lactobacillaceae</taxon>
        <taxon>Fructobacillus</taxon>
    </lineage>
</organism>
<feature type="chain" id="PRO_5046939490" description="Lipoprotein" evidence="2">
    <location>
        <begin position="21"/>
        <end position="209"/>
    </location>
</feature>
<evidence type="ECO:0008006" key="5">
    <source>
        <dbReference type="Google" id="ProtNLM"/>
    </source>
</evidence>
<evidence type="ECO:0000256" key="2">
    <source>
        <dbReference type="SAM" id="SignalP"/>
    </source>
</evidence>
<comment type="caution">
    <text evidence="3">The sequence shown here is derived from an EMBL/GenBank/DDBJ whole genome shotgun (WGS) entry which is preliminary data.</text>
</comment>
<feature type="compositionally biased region" description="Polar residues" evidence="1">
    <location>
        <begin position="47"/>
        <end position="64"/>
    </location>
</feature>
<feature type="signal peptide" evidence="2">
    <location>
        <begin position="1"/>
        <end position="20"/>
    </location>
</feature>
<sequence length="209" mass="22970">MQKRSLIITTVTALTFGVVAGVSYNQLQGTTETGQTTKVEKKVNQKAADQQVTSNEENAAQVENTDYKSNDQKTEAPTTAPAKEEKAAEAPAQRTDGFNFLGQHFDVTDFSDTQGGRTPSWTPYIFKWSALNNYYLAEAASKGGQTLRGLQEGSEIVLDGQTYHVTEIRHGMTRKSAYQDVVALTQQHAVGIQTCDNETGSLISTYWFD</sequence>
<dbReference type="EMBL" id="JAMWYK010000002">
    <property type="protein sequence ID" value="MCO0831895.1"/>
    <property type="molecule type" value="Genomic_DNA"/>
</dbReference>
<keyword evidence="2" id="KW-0732">Signal</keyword>
<proteinExistence type="predicted"/>
<evidence type="ECO:0000256" key="1">
    <source>
        <dbReference type="SAM" id="MobiDB-lite"/>
    </source>
</evidence>
<evidence type="ECO:0000313" key="4">
    <source>
        <dbReference type="Proteomes" id="UP001523234"/>
    </source>
</evidence>
<dbReference type="Proteomes" id="UP001523234">
    <property type="component" value="Unassembled WGS sequence"/>
</dbReference>
<dbReference type="RefSeq" id="WP_252442601.1">
    <property type="nucleotide sequence ID" value="NZ_JAMWYK010000002.1"/>
</dbReference>
<keyword evidence="4" id="KW-1185">Reference proteome</keyword>
<protein>
    <recommendedName>
        <fullName evidence="5">Lipoprotein</fullName>
    </recommendedName>
</protein>
<accession>A0ABT0ZPH0</accession>